<dbReference type="EMBL" id="NCXO01000008">
    <property type="protein sequence ID" value="OSC34722.1"/>
    <property type="molecule type" value="Genomic_DNA"/>
</dbReference>
<proteinExistence type="predicted"/>
<evidence type="ECO:0000313" key="1">
    <source>
        <dbReference type="EMBL" id="OSC34722.1"/>
    </source>
</evidence>
<keyword evidence="2" id="KW-1185">Reference proteome</keyword>
<evidence type="ECO:0000313" key="2">
    <source>
        <dbReference type="Proteomes" id="UP000193577"/>
    </source>
</evidence>
<dbReference type="RefSeq" id="WP_085302720.1">
    <property type="nucleotide sequence ID" value="NZ_AP022594.1"/>
</dbReference>
<sequence>MGATDFVTTIWTESNMASAYNELVADSHSEFGYDPYNGTISTTGGGRAVTSTPMTSNGAQSFASWAMDYCDDSSGRRSRYAASKWEEALAIPILSDDAFTLSKSTFTLTQDALGDAALDSGESTRWRFRSAALDRAVREHGHSVHSVDIDVTEKFGVIVGHQKGKSRTVYEVTGASNHPARFDTKAQAVAAAKKALLNPGRPWSSAVDVRAVKCYGTGDEENAPADPTVAVQLRRVVKSAKARVTVTVATPKKRVPAEAKRGWLFYGIAAT</sequence>
<comment type="caution">
    <text evidence="1">The sequence shown here is derived from an EMBL/GenBank/DDBJ whole genome shotgun (WGS) entry which is preliminary data.</text>
</comment>
<protein>
    <submittedName>
        <fullName evidence="1">Uncharacterized protein</fullName>
    </submittedName>
</protein>
<reference evidence="1 2" key="1">
    <citation type="submission" date="2017-04" db="EMBL/GenBank/DDBJ databases">
        <title>The new phylogeny of genus Mycobacterium.</title>
        <authorList>
            <person name="Tortoli E."/>
            <person name="Trovato A."/>
            <person name="Cirillo D.M."/>
        </authorList>
    </citation>
    <scope>NUCLEOTIDE SEQUENCE [LARGE SCALE GENOMIC DNA]</scope>
    <source>
        <strain evidence="1 2">KCTC 19819</strain>
    </source>
</reference>
<organism evidence="1 2">
    <name type="scientific">Mycolicibacillus koreensis</name>
    <dbReference type="NCBI Taxonomy" id="1069220"/>
    <lineage>
        <taxon>Bacteria</taxon>
        <taxon>Bacillati</taxon>
        <taxon>Actinomycetota</taxon>
        <taxon>Actinomycetes</taxon>
        <taxon>Mycobacteriales</taxon>
        <taxon>Mycobacteriaceae</taxon>
        <taxon>Mycolicibacillus</taxon>
    </lineage>
</organism>
<gene>
    <name evidence="1" type="ORF">B8W67_05595</name>
</gene>
<accession>A0A7I7SBH6</accession>
<name>A0A7I7SBH6_9MYCO</name>
<dbReference type="Proteomes" id="UP000193577">
    <property type="component" value="Unassembled WGS sequence"/>
</dbReference>
<dbReference type="AlphaFoldDB" id="A0A7I7SBH6"/>
<dbReference type="OrthoDB" id="4242197at2"/>